<proteinExistence type="predicted"/>
<accession>A0ACB5SR95</accession>
<organism evidence="1 2">
    <name type="scientific">Ambrosiozyma monospora</name>
    <name type="common">Yeast</name>
    <name type="synonym">Endomycopsis monosporus</name>
    <dbReference type="NCBI Taxonomy" id="43982"/>
    <lineage>
        <taxon>Eukaryota</taxon>
        <taxon>Fungi</taxon>
        <taxon>Dikarya</taxon>
        <taxon>Ascomycota</taxon>
        <taxon>Saccharomycotina</taxon>
        <taxon>Pichiomycetes</taxon>
        <taxon>Pichiales</taxon>
        <taxon>Pichiaceae</taxon>
        <taxon>Ambrosiozyma</taxon>
    </lineage>
</organism>
<name>A0ACB5SR95_AMBMO</name>
<protein>
    <submittedName>
        <fullName evidence="1">Unnamed protein product</fullName>
    </submittedName>
</protein>
<comment type="caution">
    <text evidence="1">The sequence shown here is derived from an EMBL/GenBank/DDBJ whole genome shotgun (WGS) entry which is preliminary data.</text>
</comment>
<gene>
    <name evidence="1" type="ORF">Amon02_000023500</name>
</gene>
<dbReference type="EMBL" id="BSXS01000054">
    <property type="protein sequence ID" value="GME70541.1"/>
    <property type="molecule type" value="Genomic_DNA"/>
</dbReference>
<evidence type="ECO:0000313" key="1">
    <source>
        <dbReference type="EMBL" id="GME70541.1"/>
    </source>
</evidence>
<keyword evidence="2" id="KW-1185">Reference proteome</keyword>
<dbReference type="Proteomes" id="UP001165064">
    <property type="component" value="Unassembled WGS sequence"/>
</dbReference>
<evidence type="ECO:0000313" key="2">
    <source>
        <dbReference type="Proteomes" id="UP001165064"/>
    </source>
</evidence>
<sequence>MTVAKLKSNEAGIKLASSLPSEIQFLILKFLSLNFLCFMDSHNTEFLSEHFTIKCSNNIQTQLVSMTGYDGLLDDIICKALQDLDLTLELDARCATPFIDEFINFVTCI</sequence>
<reference evidence="1" key="1">
    <citation type="submission" date="2023-04" db="EMBL/GenBank/DDBJ databases">
        <title>Ambrosiozyma monospora NBRC 10751.</title>
        <authorList>
            <person name="Ichikawa N."/>
            <person name="Sato H."/>
            <person name="Tonouchi N."/>
        </authorList>
    </citation>
    <scope>NUCLEOTIDE SEQUENCE</scope>
    <source>
        <strain evidence="1">NBRC 10751</strain>
    </source>
</reference>